<keyword evidence="4" id="KW-0560">Oxidoreductase</keyword>
<dbReference type="SUPFAM" id="SSF50129">
    <property type="entry name" value="GroES-like"/>
    <property type="match status" value="1"/>
</dbReference>
<dbReference type="GO" id="GO:0008270">
    <property type="term" value="F:zinc ion binding"/>
    <property type="evidence" value="ECO:0007669"/>
    <property type="project" value="InterPro"/>
</dbReference>
<dbReference type="Gene3D" id="3.40.50.720">
    <property type="entry name" value="NAD(P)-binding Rossmann-like Domain"/>
    <property type="match status" value="1"/>
</dbReference>
<evidence type="ECO:0000313" key="7">
    <source>
        <dbReference type="EMBL" id="XDI06007.1"/>
    </source>
</evidence>
<dbReference type="EMBL" id="CP162511">
    <property type="protein sequence ID" value="XDI06007.1"/>
    <property type="molecule type" value="Genomic_DNA"/>
</dbReference>
<dbReference type="InterPro" id="IPR011032">
    <property type="entry name" value="GroES-like_sf"/>
</dbReference>
<dbReference type="RefSeq" id="WP_368498396.1">
    <property type="nucleotide sequence ID" value="NZ_CP162511.1"/>
</dbReference>
<dbReference type="PROSITE" id="PS00059">
    <property type="entry name" value="ADH_ZINC"/>
    <property type="match status" value="1"/>
</dbReference>
<comment type="cofactor">
    <cofactor evidence="1 5">
        <name>Zn(2+)</name>
        <dbReference type="ChEBI" id="CHEBI:29105"/>
    </cofactor>
</comment>
<keyword evidence="3 5" id="KW-0862">Zinc</keyword>
<dbReference type="Pfam" id="PF00107">
    <property type="entry name" value="ADH_zinc_N"/>
    <property type="match status" value="1"/>
</dbReference>
<feature type="domain" description="Enoyl reductase (ER)" evidence="6">
    <location>
        <begin position="33"/>
        <end position="353"/>
    </location>
</feature>
<dbReference type="InterPro" id="IPR020843">
    <property type="entry name" value="ER"/>
</dbReference>
<evidence type="ECO:0000256" key="4">
    <source>
        <dbReference type="ARBA" id="ARBA00023002"/>
    </source>
</evidence>
<dbReference type="InterPro" id="IPR013149">
    <property type="entry name" value="ADH-like_C"/>
</dbReference>
<dbReference type="PANTHER" id="PTHR43401:SF2">
    <property type="entry name" value="L-THREONINE 3-DEHYDROGENASE"/>
    <property type="match status" value="1"/>
</dbReference>
<evidence type="ECO:0000256" key="2">
    <source>
        <dbReference type="ARBA" id="ARBA00022723"/>
    </source>
</evidence>
<proteinExistence type="inferred from homology"/>
<dbReference type="InterPro" id="IPR013154">
    <property type="entry name" value="ADH-like_N"/>
</dbReference>
<evidence type="ECO:0000256" key="1">
    <source>
        <dbReference type="ARBA" id="ARBA00001947"/>
    </source>
</evidence>
<evidence type="ECO:0000259" key="6">
    <source>
        <dbReference type="SMART" id="SM00829"/>
    </source>
</evidence>
<protein>
    <submittedName>
        <fullName evidence="7">Zinc-binding dehydrogenase</fullName>
    </submittedName>
</protein>
<accession>A0AB39BHD9</accession>
<evidence type="ECO:0000256" key="5">
    <source>
        <dbReference type="RuleBase" id="RU361277"/>
    </source>
</evidence>
<reference evidence="7" key="1">
    <citation type="submission" date="2024-05" db="EMBL/GenBank/DDBJ databases">
        <title>Herbiconiux sp. A18JL235.</title>
        <authorList>
            <person name="Zhang G."/>
        </authorList>
    </citation>
    <scope>NUCLEOTIDE SEQUENCE</scope>
    <source>
        <strain evidence="7">A18JL235</strain>
    </source>
</reference>
<dbReference type="GO" id="GO:0016491">
    <property type="term" value="F:oxidoreductase activity"/>
    <property type="evidence" value="ECO:0007669"/>
    <property type="project" value="UniProtKB-KW"/>
</dbReference>
<name>A0AB39BHD9_9MICO</name>
<evidence type="ECO:0000256" key="3">
    <source>
        <dbReference type="ARBA" id="ARBA00022833"/>
    </source>
</evidence>
<sequence length="369" mass="37890">MSESSRRDTASGGVGGALAGAIGAVIVDRDASGTVGVSYRAHPRPVPGAGELLVRPAFVGICGSDLEQLHGGMPESFVIAYPHVLGHEWAGVVVETGPGASRFSAGDRVLGHGDLGGNSWFGVTHDGAMAELFTVSETMCFAVPESVELQTAAIIEPFVCVFTALQRVGGVSASDTVHVYGLGAIGLSAVIQAATAGAEVVVFDPSAPRRELALALGAAVAVDPLGAEADGDPLEVVERETGRRLADLVVEASGAPSAQAAALESADDRGRVLLMGVSVPRAVPSRLGLVQQRGLTVSSSTGAPPEYWAPAIRFVERRGIDLSVLVSSTLDFADIAEAVRRAEDSRHEIKVLVRPGATPSTHAENGAPR</sequence>
<keyword evidence="2 5" id="KW-0479">Metal-binding</keyword>
<comment type="similarity">
    <text evidence="5">Belongs to the zinc-containing alcohol dehydrogenase family.</text>
</comment>
<dbReference type="AlphaFoldDB" id="A0AB39BHD9"/>
<organism evidence="7">
    <name type="scientific">Herbiconiux sp. A18JL235</name>
    <dbReference type="NCBI Taxonomy" id="3152363"/>
    <lineage>
        <taxon>Bacteria</taxon>
        <taxon>Bacillati</taxon>
        <taxon>Actinomycetota</taxon>
        <taxon>Actinomycetes</taxon>
        <taxon>Micrococcales</taxon>
        <taxon>Microbacteriaceae</taxon>
        <taxon>Herbiconiux</taxon>
    </lineage>
</organism>
<dbReference type="SUPFAM" id="SSF51735">
    <property type="entry name" value="NAD(P)-binding Rossmann-fold domains"/>
    <property type="match status" value="1"/>
</dbReference>
<dbReference type="InterPro" id="IPR050129">
    <property type="entry name" value="Zn_alcohol_dh"/>
</dbReference>
<dbReference type="InterPro" id="IPR002328">
    <property type="entry name" value="ADH_Zn_CS"/>
</dbReference>
<dbReference type="Pfam" id="PF08240">
    <property type="entry name" value="ADH_N"/>
    <property type="match status" value="1"/>
</dbReference>
<dbReference type="InterPro" id="IPR036291">
    <property type="entry name" value="NAD(P)-bd_dom_sf"/>
</dbReference>
<gene>
    <name evidence="7" type="ORF">ABFY20_02595</name>
</gene>
<dbReference type="SMART" id="SM00829">
    <property type="entry name" value="PKS_ER"/>
    <property type="match status" value="1"/>
</dbReference>
<dbReference type="Gene3D" id="3.90.180.10">
    <property type="entry name" value="Medium-chain alcohol dehydrogenases, catalytic domain"/>
    <property type="match status" value="2"/>
</dbReference>
<dbReference type="PANTHER" id="PTHR43401">
    <property type="entry name" value="L-THREONINE 3-DEHYDROGENASE"/>
    <property type="match status" value="1"/>
</dbReference>